<organism evidence="2 3">
    <name type="scientific">Colletotrichum kahawae</name>
    <name type="common">Coffee berry disease fungus</name>
    <dbReference type="NCBI Taxonomy" id="34407"/>
    <lineage>
        <taxon>Eukaryota</taxon>
        <taxon>Fungi</taxon>
        <taxon>Dikarya</taxon>
        <taxon>Ascomycota</taxon>
        <taxon>Pezizomycotina</taxon>
        <taxon>Sordariomycetes</taxon>
        <taxon>Hypocreomycetidae</taxon>
        <taxon>Glomerellales</taxon>
        <taxon>Glomerellaceae</taxon>
        <taxon>Colletotrichum</taxon>
        <taxon>Colletotrichum gloeosporioides species complex</taxon>
    </lineage>
</organism>
<gene>
    <name evidence="2" type="ORF">CKAH01_16368</name>
</gene>
<accession>A0AAD9YGE3</accession>
<reference evidence="2" key="1">
    <citation type="submission" date="2023-02" db="EMBL/GenBank/DDBJ databases">
        <title>Colletotrichum kahawae CIFC_Que2 genome sequencing and assembly.</title>
        <authorList>
            <person name="Baroncelli R."/>
        </authorList>
    </citation>
    <scope>NUCLEOTIDE SEQUENCE</scope>
    <source>
        <strain evidence="2">CIFC_Que2</strain>
    </source>
</reference>
<feature type="region of interest" description="Disordered" evidence="1">
    <location>
        <begin position="1"/>
        <end position="24"/>
    </location>
</feature>
<name>A0AAD9YGE3_COLKA</name>
<sequence length="66" mass="7277">MSDREAVRFQEGGGGGGASDGLSGWRPSVVFLRWMAKSQWPTKWKMVADWTDYGTDDTGRSGTFTT</sequence>
<evidence type="ECO:0000313" key="2">
    <source>
        <dbReference type="EMBL" id="KAK2761112.1"/>
    </source>
</evidence>
<dbReference type="Proteomes" id="UP001281614">
    <property type="component" value="Unassembled WGS sequence"/>
</dbReference>
<protein>
    <submittedName>
        <fullName evidence="2">Uncharacterized protein</fullName>
    </submittedName>
</protein>
<evidence type="ECO:0000256" key="1">
    <source>
        <dbReference type="SAM" id="MobiDB-lite"/>
    </source>
</evidence>
<dbReference type="AlphaFoldDB" id="A0AAD9YGE3"/>
<dbReference type="EMBL" id="VYYT01000163">
    <property type="protein sequence ID" value="KAK2761112.1"/>
    <property type="molecule type" value="Genomic_DNA"/>
</dbReference>
<proteinExistence type="predicted"/>
<keyword evidence="3" id="KW-1185">Reference proteome</keyword>
<evidence type="ECO:0000313" key="3">
    <source>
        <dbReference type="Proteomes" id="UP001281614"/>
    </source>
</evidence>
<comment type="caution">
    <text evidence="2">The sequence shown here is derived from an EMBL/GenBank/DDBJ whole genome shotgun (WGS) entry which is preliminary data.</text>
</comment>